<dbReference type="GO" id="GO:0016020">
    <property type="term" value="C:membrane"/>
    <property type="evidence" value="ECO:0007669"/>
    <property type="project" value="UniProtKB-SubCell"/>
</dbReference>
<evidence type="ECO:0000256" key="5">
    <source>
        <dbReference type="SAM" id="Phobius"/>
    </source>
</evidence>
<evidence type="ECO:0000256" key="2">
    <source>
        <dbReference type="ARBA" id="ARBA00022692"/>
    </source>
</evidence>
<keyword evidence="4 5" id="KW-0472">Membrane</keyword>
<evidence type="ECO:0000256" key="4">
    <source>
        <dbReference type="ARBA" id="ARBA00023136"/>
    </source>
</evidence>
<proteinExistence type="predicted"/>
<dbReference type="OrthoDB" id="771485at2"/>
<evidence type="ECO:0000256" key="3">
    <source>
        <dbReference type="ARBA" id="ARBA00022989"/>
    </source>
</evidence>
<organism evidence="7 8">
    <name type="scientific">Aquimarina algiphila</name>
    <dbReference type="NCBI Taxonomy" id="2047982"/>
    <lineage>
        <taxon>Bacteria</taxon>
        <taxon>Pseudomonadati</taxon>
        <taxon>Bacteroidota</taxon>
        <taxon>Flavobacteriia</taxon>
        <taxon>Flavobacteriales</taxon>
        <taxon>Flavobacteriaceae</taxon>
        <taxon>Aquimarina</taxon>
    </lineage>
</organism>
<feature type="transmembrane region" description="Helical" evidence="5">
    <location>
        <begin position="27"/>
        <end position="46"/>
    </location>
</feature>
<feature type="transmembrane region" description="Helical" evidence="5">
    <location>
        <begin position="66"/>
        <end position="88"/>
    </location>
</feature>
<accession>A0A554VGU6</accession>
<feature type="transmembrane region" description="Helical" evidence="5">
    <location>
        <begin position="128"/>
        <end position="147"/>
    </location>
</feature>
<comment type="caution">
    <text evidence="7">The sequence shown here is derived from an EMBL/GenBank/DDBJ whole genome shotgun (WGS) entry which is preliminary data.</text>
</comment>
<evidence type="ECO:0000256" key="1">
    <source>
        <dbReference type="ARBA" id="ARBA00004141"/>
    </source>
</evidence>
<evidence type="ECO:0000313" key="8">
    <source>
        <dbReference type="Proteomes" id="UP000318833"/>
    </source>
</evidence>
<protein>
    <submittedName>
        <fullName evidence="7">GtrA family protein</fullName>
    </submittedName>
</protein>
<dbReference type="GO" id="GO:0000271">
    <property type="term" value="P:polysaccharide biosynthetic process"/>
    <property type="evidence" value="ECO:0007669"/>
    <property type="project" value="InterPro"/>
</dbReference>
<keyword evidence="3 5" id="KW-1133">Transmembrane helix</keyword>
<reference evidence="7 8" key="1">
    <citation type="submission" date="2019-07" db="EMBL/GenBank/DDBJ databases">
        <title>The draft genome sequence of Aquimarina algiphila M91.</title>
        <authorList>
            <person name="Meng X."/>
        </authorList>
    </citation>
    <scope>NUCLEOTIDE SEQUENCE [LARGE SCALE GENOMIC DNA]</scope>
    <source>
        <strain evidence="7 8">M91</strain>
    </source>
</reference>
<dbReference type="Pfam" id="PF04138">
    <property type="entry name" value="GtrA_DPMS_TM"/>
    <property type="match status" value="1"/>
</dbReference>
<evidence type="ECO:0000313" key="7">
    <source>
        <dbReference type="EMBL" id="TSE06654.1"/>
    </source>
</evidence>
<gene>
    <name evidence="7" type="ORF">FOF46_18785</name>
</gene>
<evidence type="ECO:0000259" key="6">
    <source>
        <dbReference type="Pfam" id="PF04138"/>
    </source>
</evidence>
<dbReference type="InterPro" id="IPR007267">
    <property type="entry name" value="GtrA_DPMS_TM"/>
</dbReference>
<dbReference type="Proteomes" id="UP000318833">
    <property type="component" value="Unassembled WGS sequence"/>
</dbReference>
<keyword evidence="2 5" id="KW-0812">Transmembrane</keyword>
<name>A0A554VGU6_9FLAO</name>
<keyword evidence="8" id="KW-1185">Reference proteome</keyword>
<feature type="domain" description="GtrA/DPMS transmembrane" evidence="6">
    <location>
        <begin position="26"/>
        <end position="153"/>
    </location>
</feature>
<dbReference type="AlphaFoldDB" id="A0A554VGU6"/>
<dbReference type="EMBL" id="VLNR01000043">
    <property type="protein sequence ID" value="TSE06654.1"/>
    <property type="molecule type" value="Genomic_DNA"/>
</dbReference>
<comment type="subcellular location">
    <subcellularLocation>
        <location evidence="1">Membrane</location>
        <topology evidence="1">Multi-pass membrane protein</topology>
    </subcellularLocation>
</comment>
<feature type="transmembrane region" description="Helical" evidence="5">
    <location>
        <begin position="100"/>
        <end position="122"/>
    </location>
</feature>
<dbReference type="RefSeq" id="WP_143917525.1">
    <property type="nucleotide sequence ID" value="NZ_CANMIK010000001.1"/>
</dbReference>
<sequence>MRKVIIRFIDTFYFLFQRLIPLKTYRYAFCGGSNLVFDTILYFVFYNFVFSKQNVDMVVFVFSPHIASLFFVFPITFLTGFMLSRYITFQNSNLPCRVQFFRYLIVGIGAILISYCAMKFLIDFLKFYPTPSRFITIILTVVYSYILQNKFSFRVEKNDNLFLK</sequence>